<reference evidence="3 4" key="1">
    <citation type="journal article" date="2006" name="Nature">
        <title>Global trends of whole-genome duplications revealed by the ciliate Paramecium tetraurelia.</title>
        <authorList>
            <consortium name="Genoscope"/>
            <person name="Aury J.-M."/>
            <person name="Jaillon O."/>
            <person name="Duret L."/>
            <person name="Noel B."/>
            <person name="Jubin C."/>
            <person name="Porcel B.M."/>
            <person name="Segurens B."/>
            <person name="Daubin V."/>
            <person name="Anthouard V."/>
            <person name="Aiach N."/>
            <person name="Arnaiz O."/>
            <person name="Billaut A."/>
            <person name="Beisson J."/>
            <person name="Blanc I."/>
            <person name="Bouhouche K."/>
            <person name="Camara F."/>
            <person name="Duharcourt S."/>
            <person name="Guigo R."/>
            <person name="Gogendeau D."/>
            <person name="Katinka M."/>
            <person name="Keller A.-M."/>
            <person name="Kissmehl R."/>
            <person name="Klotz C."/>
            <person name="Koll F."/>
            <person name="Le Moue A."/>
            <person name="Lepere C."/>
            <person name="Malinsky S."/>
            <person name="Nowacki M."/>
            <person name="Nowak J.K."/>
            <person name="Plattner H."/>
            <person name="Poulain J."/>
            <person name="Ruiz F."/>
            <person name="Serrano V."/>
            <person name="Zagulski M."/>
            <person name="Dessen P."/>
            <person name="Betermier M."/>
            <person name="Weissenbach J."/>
            <person name="Scarpelli C."/>
            <person name="Schachter V."/>
            <person name="Sperling L."/>
            <person name="Meyer E."/>
            <person name="Cohen J."/>
            <person name="Wincker P."/>
        </authorList>
    </citation>
    <scope>NUCLEOTIDE SEQUENCE [LARGE SCALE GENOMIC DNA]</scope>
    <source>
        <strain evidence="3 4">Stock d4-2</strain>
    </source>
</reference>
<dbReference type="GO" id="GO:0003677">
    <property type="term" value="F:DNA binding"/>
    <property type="evidence" value="ECO:0007669"/>
    <property type="project" value="InterPro"/>
</dbReference>
<dbReference type="GeneID" id="5009380"/>
<keyword evidence="4" id="KW-1185">Reference proteome</keyword>
<dbReference type="InParanoid" id="A0BCD1"/>
<proteinExistence type="predicted"/>
<evidence type="ECO:0000313" key="4">
    <source>
        <dbReference type="Proteomes" id="UP000000600"/>
    </source>
</evidence>
<dbReference type="OrthoDB" id="316162at2759"/>
<accession>A0BCD1</accession>
<feature type="compositionally biased region" description="Acidic residues" evidence="1">
    <location>
        <begin position="168"/>
        <end position="177"/>
    </location>
</feature>
<protein>
    <recommendedName>
        <fullName evidence="2">HTH psq-type domain-containing protein</fullName>
    </recommendedName>
</protein>
<sequence length="220" mass="25931">MKQIKQSKRAAKYLKKPSKELKNYIKVLLKLKIKRPSQLAREYGIPKSTIYSYLNAKGPMYQPLEDSIFQKLKKRLVMGFQTLSKYKSDRQVMKDITFYLQTEEFFQFTDSNPFSGLIPLSKQNSQRSRSFRRVRDLGLAYFKYLQTTYPPGSSQEQLDELIKKECEEPQGGEEPQVDQDPYQGKEQFEEEIRNQIPTEQIDSFFLFGNLDSFSYNQTSF</sequence>
<dbReference type="RefSeq" id="XP_001423596.1">
    <property type="nucleotide sequence ID" value="XM_001423559.1"/>
</dbReference>
<dbReference type="EMBL" id="CT867986">
    <property type="protein sequence ID" value="CAK56198.1"/>
    <property type="molecule type" value="Genomic_DNA"/>
</dbReference>
<feature type="domain" description="HTH psq-type" evidence="2">
    <location>
        <begin position="37"/>
        <end position="57"/>
    </location>
</feature>
<dbReference type="AlphaFoldDB" id="A0BCD1"/>
<dbReference type="Pfam" id="PF05225">
    <property type="entry name" value="HTH_psq"/>
    <property type="match status" value="1"/>
</dbReference>
<dbReference type="KEGG" id="ptm:GSPATT00004292001"/>
<evidence type="ECO:0000259" key="2">
    <source>
        <dbReference type="Pfam" id="PF05225"/>
    </source>
</evidence>
<name>A0BCD1_PARTE</name>
<gene>
    <name evidence="3" type="ORF">GSPATT00004292001</name>
</gene>
<dbReference type="HOGENOM" id="CLU_1258224_0_0_1"/>
<evidence type="ECO:0000256" key="1">
    <source>
        <dbReference type="SAM" id="MobiDB-lite"/>
    </source>
</evidence>
<feature type="region of interest" description="Disordered" evidence="1">
    <location>
        <begin position="168"/>
        <end position="193"/>
    </location>
</feature>
<dbReference type="InterPro" id="IPR007889">
    <property type="entry name" value="HTH_Psq"/>
</dbReference>
<organism evidence="3 4">
    <name type="scientific">Paramecium tetraurelia</name>
    <dbReference type="NCBI Taxonomy" id="5888"/>
    <lineage>
        <taxon>Eukaryota</taxon>
        <taxon>Sar</taxon>
        <taxon>Alveolata</taxon>
        <taxon>Ciliophora</taxon>
        <taxon>Intramacronucleata</taxon>
        <taxon>Oligohymenophorea</taxon>
        <taxon>Peniculida</taxon>
        <taxon>Parameciidae</taxon>
        <taxon>Paramecium</taxon>
    </lineage>
</organism>
<dbReference type="OMA" id="QVENDLY"/>
<evidence type="ECO:0000313" key="3">
    <source>
        <dbReference type="EMBL" id="CAK56198.1"/>
    </source>
</evidence>
<dbReference type="Proteomes" id="UP000000600">
    <property type="component" value="Unassembled WGS sequence"/>
</dbReference>